<reference evidence="2" key="1">
    <citation type="journal article" date="2014" name="Int. J. Syst. Evol. Microbiol.">
        <title>Complete genome sequence of Corynebacterium casei LMG S-19264T (=DSM 44701T), isolated from a smear-ripened cheese.</title>
        <authorList>
            <consortium name="US DOE Joint Genome Institute (JGI-PGF)"/>
            <person name="Walter F."/>
            <person name="Albersmeier A."/>
            <person name="Kalinowski J."/>
            <person name="Ruckert C."/>
        </authorList>
    </citation>
    <scope>NUCLEOTIDE SEQUENCE</scope>
    <source>
        <strain evidence="2">CGMCC 4.7308</strain>
    </source>
</reference>
<name>A0A917T0P9_9ACTN</name>
<dbReference type="EMBL" id="BMNA01000004">
    <property type="protein sequence ID" value="GGM05095.1"/>
    <property type="molecule type" value="Genomic_DNA"/>
</dbReference>
<reference evidence="2" key="2">
    <citation type="submission" date="2020-09" db="EMBL/GenBank/DDBJ databases">
        <authorList>
            <person name="Sun Q."/>
            <person name="Zhou Y."/>
        </authorList>
    </citation>
    <scope>NUCLEOTIDE SEQUENCE</scope>
    <source>
        <strain evidence="2">CGMCC 4.7308</strain>
    </source>
</reference>
<dbReference type="Proteomes" id="UP000655208">
    <property type="component" value="Unassembled WGS sequence"/>
</dbReference>
<evidence type="ECO:0000313" key="3">
    <source>
        <dbReference type="Proteomes" id="UP000655208"/>
    </source>
</evidence>
<evidence type="ECO:0000313" key="2">
    <source>
        <dbReference type="EMBL" id="GGM05095.1"/>
    </source>
</evidence>
<keyword evidence="3" id="KW-1185">Reference proteome</keyword>
<dbReference type="AlphaFoldDB" id="A0A917T0P9"/>
<accession>A0A917T0P9</accession>
<organism evidence="2 3">
    <name type="scientific">Nakamurella endophytica</name>
    <dbReference type="NCBI Taxonomy" id="1748367"/>
    <lineage>
        <taxon>Bacteria</taxon>
        <taxon>Bacillati</taxon>
        <taxon>Actinomycetota</taxon>
        <taxon>Actinomycetes</taxon>
        <taxon>Nakamurellales</taxon>
        <taxon>Nakamurellaceae</taxon>
        <taxon>Nakamurella</taxon>
    </lineage>
</organism>
<protein>
    <submittedName>
        <fullName evidence="2">Uncharacterized protein</fullName>
    </submittedName>
</protein>
<evidence type="ECO:0000256" key="1">
    <source>
        <dbReference type="SAM" id="MobiDB-lite"/>
    </source>
</evidence>
<comment type="caution">
    <text evidence="2">The sequence shown here is derived from an EMBL/GenBank/DDBJ whole genome shotgun (WGS) entry which is preliminary data.</text>
</comment>
<feature type="region of interest" description="Disordered" evidence="1">
    <location>
        <begin position="1"/>
        <end position="25"/>
    </location>
</feature>
<gene>
    <name evidence="2" type="ORF">GCM10011594_26650</name>
</gene>
<proteinExistence type="predicted"/>
<sequence>MYLEKSPVGRVRSGPPAAPEPLVEPLPDEAPALAELAVAAPDSPAELLAAELELVELLDDDEEDPPLELELPHPVTVTASAATAAIVAVHRRVLKAAIASPRVRRCGATLVGNRYAELACLPAR</sequence>